<dbReference type="PANTHER" id="PTHR43344">
    <property type="entry name" value="PHOSPHOSERINE PHOSPHATASE"/>
    <property type="match status" value="1"/>
</dbReference>
<name>A0A9X3CFD8_9VIBR</name>
<protein>
    <submittedName>
        <fullName evidence="4">HAD-IB family hydrolase</fullName>
    </submittedName>
</protein>
<dbReference type="SUPFAM" id="SSF56784">
    <property type="entry name" value="HAD-like"/>
    <property type="match status" value="1"/>
</dbReference>
<proteinExistence type="predicted"/>
<evidence type="ECO:0000256" key="2">
    <source>
        <dbReference type="ARBA" id="ARBA00022801"/>
    </source>
</evidence>
<comment type="caution">
    <text evidence="4">The sequence shown here is derived from an EMBL/GenBank/DDBJ whole genome shotgun (WGS) entry which is preliminary data.</text>
</comment>
<dbReference type="EMBL" id="JAKRRX010000058">
    <property type="protein sequence ID" value="MCW8334454.1"/>
    <property type="molecule type" value="Genomic_DNA"/>
</dbReference>
<keyword evidence="3" id="KW-0460">Magnesium</keyword>
<evidence type="ECO:0000256" key="3">
    <source>
        <dbReference type="ARBA" id="ARBA00022842"/>
    </source>
</evidence>
<evidence type="ECO:0000313" key="5">
    <source>
        <dbReference type="Proteomes" id="UP001155586"/>
    </source>
</evidence>
<dbReference type="Gene3D" id="3.40.50.1000">
    <property type="entry name" value="HAD superfamily/HAD-like"/>
    <property type="match status" value="1"/>
</dbReference>
<gene>
    <name evidence="4" type="ORF">MD483_11540</name>
</gene>
<dbReference type="CDD" id="cd02612">
    <property type="entry name" value="HAD_PGPPase"/>
    <property type="match status" value="1"/>
</dbReference>
<reference evidence="4" key="1">
    <citation type="submission" date="2022-02" db="EMBL/GenBank/DDBJ databases">
        <title>Vibrio sp. nov., a new bacterium isolated from Bohai sea, China.</title>
        <authorList>
            <person name="Yuan Y."/>
        </authorList>
    </citation>
    <scope>NUCLEOTIDE SEQUENCE</scope>
    <source>
        <strain evidence="4">DBSS07</strain>
    </source>
</reference>
<organism evidence="4 5">
    <name type="scientific">Vibrio paucivorans</name>
    <dbReference type="NCBI Taxonomy" id="2829489"/>
    <lineage>
        <taxon>Bacteria</taxon>
        <taxon>Pseudomonadati</taxon>
        <taxon>Pseudomonadota</taxon>
        <taxon>Gammaproteobacteria</taxon>
        <taxon>Vibrionales</taxon>
        <taxon>Vibrionaceae</taxon>
        <taxon>Vibrio</taxon>
    </lineage>
</organism>
<dbReference type="InterPro" id="IPR036412">
    <property type="entry name" value="HAD-like_sf"/>
</dbReference>
<dbReference type="NCBIfam" id="TIGR01488">
    <property type="entry name" value="HAD-SF-IB"/>
    <property type="match status" value="1"/>
</dbReference>
<dbReference type="GO" id="GO:0016787">
    <property type="term" value="F:hydrolase activity"/>
    <property type="evidence" value="ECO:0007669"/>
    <property type="project" value="UniProtKB-KW"/>
</dbReference>
<dbReference type="InterPro" id="IPR023214">
    <property type="entry name" value="HAD_sf"/>
</dbReference>
<evidence type="ECO:0000256" key="1">
    <source>
        <dbReference type="ARBA" id="ARBA00022723"/>
    </source>
</evidence>
<dbReference type="NCBIfam" id="TIGR01490">
    <property type="entry name" value="HAD-SF-IB-hyp1"/>
    <property type="match status" value="1"/>
</dbReference>
<dbReference type="Proteomes" id="UP001155586">
    <property type="component" value="Unassembled WGS sequence"/>
</dbReference>
<dbReference type="Gene3D" id="1.20.1440.100">
    <property type="entry name" value="SG protein - dephosphorylation function"/>
    <property type="match status" value="1"/>
</dbReference>
<dbReference type="InterPro" id="IPR050582">
    <property type="entry name" value="HAD-like_SerB"/>
</dbReference>
<dbReference type="Pfam" id="PF12710">
    <property type="entry name" value="HAD"/>
    <property type="match status" value="1"/>
</dbReference>
<keyword evidence="1" id="KW-0479">Metal-binding</keyword>
<keyword evidence="2 4" id="KW-0378">Hydrolase</keyword>
<dbReference type="AlphaFoldDB" id="A0A9X3CFD8"/>
<sequence>MTQPLYVFDLDETLINGDCAMIWNEFMVEKGIVSDPNFLQQDEHLMALYARGEMNMEEYLTFCMAPLLHHPKAQVMEWVEECVTRDVLPKLFPQAKQLITELKRDQIDMLIISASVAFLVEAVADKIGIEQAIGIDLKEQDHRFTSKVVGTASYREGKVTRLKQWLAATDKRYDSIHFFTDSINDLPLCLHADHVYLVNPCERLNHYLVTNNGQKTANWQRLNWG</sequence>
<dbReference type="InterPro" id="IPR006385">
    <property type="entry name" value="HAD_hydro_SerB1"/>
</dbReference>
<dbReference type="PANTHER" id="PTHR43344:SF13">
    <property type="entry name" value="PHOSPHATASE RV3661-RELATED"/>
    <property type="match status" value="1"/>
</dbReference>
<evidence type="ECO:0000313" key="4">
    <source>
        <dbReference type="EMBL" id="MCW8334454.1"/>
    </source>
</evidence>
<keyword evidence="5" id="KW-1185">Reference proteome</keyword>
<dbReference type="GO" id="GO:0046872">
    <property type="term" value="F:metal ion binding"/>
    <property type="evidence" value="ECO:0007669"/>
    <property type="project" value="UniProtKB-KW"/>
</dbReference>
<accession>A0A9X3CFD8</accession>
<dbReference type="RefSeq" id="WP_265687822.1">
    <property type="nucleotide sequence ID" value="NZ_JAKRRX010000058.1"/>
</dbReference>